<dbReference type="AlphaFoldDB" id="A0A5C7EKI7"/>
<evidence type="ECO:0000256" key="1">
    <source>
        <dbReference type="ARBA" id="ARBA00022490"/>
    </source>
</evidence>
<keyword evidence="7" id="KW-1185">Reference proteome</keyword>
<dbReference type="SUPFAM" id="SSF158710">
    <property type="entry name" value="PSPTO4464-like"/>
    <property type="match status" value="1"/>
</dbReference>
<comment type="similarity">
    <text evidence="5">Belongs to the DarP family.</text>
</comment>
<dbReference type="Proteomes" id="UP000321201">
    <property type="component" value="Unassembled WGS sequence"/>
</dbReference>
<proteinExistence type="inferred from homology"/>
<accession>A0A5C7EKI7</accession>
<keyword evidence="2 5" id="KW-0690">Ribosome biogenesis</keyword>
<evidence type="ECO:0000256" key="2">
    <source>
        <dbReference type="ARBA" id="ARBA00022517"/>
    </source>
</evidence>
<keyword evidence="1 5" id="KW-0963">Cytoplasm</keyword>
<dbReference type="GO" id="GO:0043022">
    <property type="term" value="F:ribosome binding"/>
    <property type="evidence" value="ECO:0007669"/>
    <property type="project" value="UniProtKB-UniRule"/>
</dbReference>
<dbReference type="Gene3D" id="1.10.60.30">
    <property type="entry name" value="PSPTO4464-like domains"/>
    <property type="match status" value="2"/>
</dbReference>
<comment type="function">
    <text evidence="5">Member of a network of 50S ribosomal subunit biogenesis factors which assembles along the 30S-50S interface, preventing incorrect 23S rRNA structures from forming. Promotes peptidyl transferase center (PTC) maturation.</text>
</comment>
<comment type="caution">
    <text evidence="6">The sequence shown here is derived from an EMBL/GenBank/DDBJ whole genome shotgun (WGS) entry which is preliminary data.</text>
</comment>
<dbReference type="HAMAP" id="MF_00765">
    <property type="entry name" value="DarP"/>
    <property type="match status" value="1"/>
</dbReference>
<dbReference type="GO" id="GO:0005829">
    <property type="term" value="C:cytosol"/>
    <property type="evidence" value="ECO:0007669"/>
    <property type="project" value="TreeGrafter"/>
</dbReference>
<gene>
    <name evidence="5" type="primary">darP</name>
    <name evidence="6" type="ORF">FR698_07145</name>
</gene>
<keyword evidence="4 5" id="KW-0694">RNA-binding</keyword>
<dbReference type="OrthoDB" id="5293604at2"/>
<keyword evidence="3 5" id="KW-0699">rRNA-binding</keyword>
<comment type="subcellular location">
    <subcellularLocation>
        <location evidence="5">Cytoplasm</location>
    </subcellularLocation>
    <text evidence="5">Associates with late stage pre-50S ribosomal subunits.</text>
</comment>
<evidence type="ECO:0000256" key="5">
    <source>
        <dbReference type="HAMAP-Rule" id="MF_00765"/>
    </source>
</evidence>
<evidence type="ECO:0000313" key="6">
    <source>
        <dbReference type="EMBL" id="TXF12019.1"/>
    </source>
</evidence>
<reference evidence="6 7" key="1">
    <citation type="submission" date="2019-08" db="EMBL/GenBank/DDBJ databases">
        <title>Pelomicrobium methylotrophicum gen. nov., sp. nov. a moderately thermophilic, facultatively anaerobic, lithoautotrophic and methylotrophic bacterium isolated from a terrestrial mud volcano.</title>
        <authorList>
            <person name="Slobodkina G.B."/>
            <person name="Merkel A.Y."/>
            <person name="Slobodkin A.I."/>
        </authorList>
    </citation>
    <scope>NUCLEOTIDE SEQUENCE [LARGE SCALE GENOMIC DNA]</scope>
    <source>
        <strain evidence="6 7">SM250</strain>
    </source>
</reference>
<dbReference type="Pfam" id="PF04751">
    <property type="entry name" value="DarP"/>
    <property type="match status" value="1"/>
</dbReference>
<protein>
    <recommendedName>
        <fullName evidence="5">Dual-action ribosomal maturation protein DarP</fullName>
    </recommendedName>
    <alternativeName>
        <fullName evidence="5">Large ribosomal subunit assembly factor DarP</fullName>
    </alternativeName>
</protein>
<dbReference type="GO" id="GO:0019843">
    <property type="term" value="F:rRNA binding"/>
    <property type="evidence" value="ECO:0007669"/>
    <property type="project" value="UniProtKB-UniRule"/>
</dbReference>
<dbReference type="FunCoup" id="A0A5C7EKI7">
    <property type="interactions" value="76"/>
</dbReference>
<organism evidence="6 7">
    <name type="scientific">Pelomicrobium methylotrophicum</name>
    <dbReference type="NCBI Taxonomy" id="2602750"/>
    <lineage>
        <taxon>Bacteria</taxon>
        <taxon>Pseudomonadati</taxon>
        <taxon>Pseudomonadota</taxon>
        <taxon>Hydrogenophilia</taxon>
        <taxon>Hydrogenophilia incertae sedis</taxon>
        <taxon>Pelomicrobium</taxon>
    </lineage>
</organism>
<dbReference type="InParanoid" id="A0A5C7EKI7"/>
<evidence type="ECO:0000256" key="4">
    <source>
        <dbReference type="ARBA" id="ARBA00022884"/>
    </source>
</evidence>
<dbReference type="InterPro" id="IPR006839">
    <property type="entry name" value="DarP"/>
</dbReference>
<dbReference type="InterPro" id="IPR023153">
    <property type="entry name" value="DarP_sf"/>
</dbReference>
<dbReference type="EMBL" id="VPFL01000008">
    <property type="protein sequence ID" value="TXF12019.1"/>
    <property type="molecule type" value="Genomic_DNA"/>
</dbReference>
<evidence type="ECO:0000256" key="3">
    <source>
        <dbReference type="ARBA" id="ARBA00022730"/>
    </source>
</evidence>
<name>A0A5C7EKI7_9PROT</name>
<dbReference type="PANTHER" id="PTHR38101">
    <property type="entry name" value="UPF0307 PROTEIN YJGA"/>
    <property type="match status" value="1"/>
</dbReference>
<dbReference type="PIRSF" id="PIRSF016183">
    <property type="entry name" value="UCP016183"/>
    <property type="match status" value="1"/>
</dbReference>
<dbReference type="PANTHER" id="PTHR38101:SF1">
    <property type="entry name" value="UPF0307 PROTEIN YJGA"/>
    <property type="match status" value="1"/>
</dbReference>
<sequence length="171" mass="19598">MDQELSVSKTKRKQRMHELQALGETLTRLSEAQLAALAIPESLRDAVREAKRIRSFEAQRRQIQYIGRLMREVDDGLIREQLAMWQGSAARHTAWLHTVERWRARLIESDAALTEIKRAYPAADTGRLRALARNVRIERETGKPPRAFRALFQELKRLIPAPDIGDPSHAG</sequence>
<dbReference type="RefSeq" id="WP_147799512.1">
    <property type="nucleotide sequence ID" value="NZ_VPFL01000008.1"/>
</dbReference>
<dbReference type="CDD" id="cd16331">
    <property type="entry name" value="YjgA-like"/>
    <property type="match status" value="1"/>
</dbReference>
<evidence type="ECO:0000313" key="7">
    <source>
        <dbReference type="Proteomes" id="UP000321201"/>
    </source>
</evidence>
<dbReference type="GO" id="GO:1902626">
    <property type="term" value="P:assembly of large subunit precursor of preribosome"/>
    <property type="evidence" value="ECO:0007669"/>
    <property type="project" value="UniProtKB-UniRule"/>
</dbReference>
<dbReference type="NCBIfam" id="NF003593">
    <property type="entry name" value="PRK05255.1-1"/>
    <property type="match status" value="1"/>
</dbReference>